<organism evidence="1 2">
    <name type="scientific">Pseudomonas entomophila</name>
    <dbReference type="NCBI Taxonomy" id="312306"/>
    <lineage>
        <taxon>Bacteria</taxon>
        <taxon>Pseudomonadati</taxon>
        <taxon>Pseudomonadota</taxon>
        <taxon>Gammaproteobacteria</taxon>
        <taxon>Pseudomonadales</taxon>
        <taxon>Pseudomonadaceae</taxon>
        <taxon>Pseudomonas</taxon>
    </lineage>
</organism>
<dbReference type="Proteomes" id="UP001183127">
    <property type="component" value="Chromosome"/>
</dbReference>
<sequence>MAMVPLTDLEALISLVIQSHQPKPCMVLIHSDQCPPCMALHPKLSGLASDMEGYAFYAFNVDSCDPPWKDYVLTLLFKEWDVKYLPTQILLATGRARKVIFTTNLDTIKSELAALDGTRAQTPLQKS</sequence>
<gene>
    <name evidence="1" type="ORF">RAH46_08030</name>
</gene>
<dbReference type="GeneID" id="32807313"/>
<dbReference type="EMBL" id="CP132921">
    <property type="protein sequence ID" value="WMW07275.1"/>
    <property type="molecule type" value="Genomic_DNA"/>
</dbReference>
<dbReference type="RefSeq" id="WP_011535367.1">
    <property type="nucleotide sequence ID" value="NZ_CP132921.1"/>
</dbReference>
<keyword evidence="2" id="KW-1185">Reference proteome</keyword>
<proteinExistence type="predicted"/>
<dbReference type="SUPFAM" id="SSF52833">
    <property type="entry name" value="Thioredoxin-like"/>
    <property type="match status" value="1"/>
</dbReference>
<dbReference type="InterPro" id="IPR036249">
    <property type="entry name" value="Thioredoxin-like_sf"/>
</dbReference>
<evidence type="ECO:0000313" key="1">
    <source>
        <dbReference type="EMBL" id="WMW07275.1"/>
    </source>
</evidence>
<evidence type="ECO:0000313" key="2">
    <source>
        <dbReference type="Proteomes" id="UP001183127"/>
    </source>
</evidence>
<accession>A0ABY9QW59</accession>
<name>A0ABY9QW59_9PSED</name>
<reference evidence="1 2" key="1">
    <citation type="submission" date="2023-08" db="EMBL/GenBank/DDBJ databases">
        <title>Complete Genome Sequence of Pseudomonas entomophila TVIN A01.</title>
        <authorList>
            <person name="Shelke T."/>
            <person name="Mahar N.S."/>
            <person name="Gupta I."/>
            <person name="Gupta V."/>
        </authorList>
    </citation>
    <scope>NUCLEOTIDE SEQUENCE [LARGE SCALE GENOMIC DNA]</scope>
    <source>
        <strain evidence="1 2">TVIN-A01</strain>
    </source>
</reference>
<dbReference type="Gene3D" id="3.40.30.10">
    <property type="entry name" value="Glutaredoxin"/>
    <property type="match status" value="1"/>
</dbReference>
<dbReference type="CDD" id="cd02947">
    <property type="entry name" value="TRX_family"/>
    <property type="match status" value="1"/>
</dbReference>
<protein>
    <submittedName>
        <fullName evidence="1">Thioredoxin family protein</fullName>
    </submittedName>
</protein>